<proteinExistence type="predicted"/>
<sequence>MATRKRIKGSSFAESELSLVKAAAWAWYQHGSGNHGNAFRETELRRHARSPRPTRYKREAFRAASSDSELSANLLFDPYEIERITRHLERLIVASTNGRDRAKGKEAETGKRENGFWMRNGQAICGARGDAVEGHVFGRRRQRKPRVVA</sequence>
<comment type="caution">
    <text evidence="1">The sequence shown here is derived from an EMBL/GenBank/DDBJ whole genome shotgun (WGS) entry which is preliminary data.</text>
</comment>
<dbReference type="PANTHER" id="PTHR34665:SF4">
    <property type="entry name" value="DUF3741 DOMAIN-CONTAINING PROTEIN"/>
    <property type="match status" value="1"/>
</dbReference>
<organism evidence="1 2">
    <name type="scientific">Dioscorea zingiberensis</name>
    <dbReference type="NCBI Taxonomy" id="325984"/>
    <lineage>
        <taxon>Eukaryota</taxon>
        <taxon>Viridiplantae</taxon>
        <taxon>Streptophyta</taxon>
        <taxon>Embryophyta</taxon>
        <taxon>Tracheophyta</taxon>
        <taxon>Spermatophyta</taxon>
        <taxon>Magnoliopsida</taxon>
        <taxon>Liliopsida</taxon>
        <taxon>Dioscoreales</taxon>
        <taxon>Dioscoreaceae</taxon>
        <taxon>Dioscorea</taxon>
    </lineage>
</organism>
<dbReference type="Proteomes" id="UP001085076">
    <property type="component" value="Miscellaneous, Linkage group lg01"/>
</dbReference>
<dbReference type="AlphaFoldDB" id="A0A9D5HSG4"/>
<dbReference type="PANTHER" id="PTHR34665">
    <property type="entry name" value="DUF3741 DOMAIN-CONTAINING PROTEIN"/>
    <property type="match status" value="1"/>
</dbReference>
<reference evidence="1" key="1">
    <citation type="submission" date="2021-03" db="EMBL/GenBank/DDBJ databases">
        <authorList>
            <person name="Li Z."/>
            <person name="Yang C."/>
        </authorList>
    </citation>
    <scope>NUCLEOTIDE SEQUENCE</scope>
    <source>
        <strain evidence="1">Dzin_1.0</strain>
        <tissue evidence="1">Leaf</tissue>
    </source>
</reference>
<name>A0A9D5HSG4_9LILI</name>
<accession>A0A9D5HSG4</accession>
<dbReference type="OrthoDB" id="1880786at2759"/>
<evidence type="ECO:0000313" key="1">
    <source>
        <dbReference type="EMBL" id="KAJ0987259.1"/>
    </source>
</evidence>
<protein>
    <submittedName>
        <fullName evidence="1">Uncharacterized protein</fullName>
    </submittedName>
</protein>
<keyword evidence="2" id="KW-1185">Reference proteome</keyword>
<gene>
    <name evidence="1" type="ORF">J5N97_005615</name>
</gene>
<dbReference type="EMBL" id="JAGGNH010000001">
    <property type="protein sequence ID" value="KAJ0987259.1"/>
    <property type="molecule type" value="Genomic_DNA"/>
</dbReference>
<evidence type="ECO:0000313" key="2">
    <source>
        <dbReference type="Proteomes" id="UP001085076"/>
    </source>
</evidence>
<reference evidence="1" key="2">
    <citation type="journal article" date="2022" name="Hortic Res">
        <title>The genome of Dioscorea zingiberensis sheds light on the biosynthesis, origin and evolution of the medicinally important diosgenin saponins.</title>
        <authorList>
            <person name="Li Y."/>
            <person name="Tan C."/>
            <person name="Li Z."/>
            <person name="Guo J."/>
            <person name="Li S."/>
            <person name="Chen X."/>
            <person name="Wang C."/>
            <person name="Dai X."/>
            <person name="Yang H."/>
            <person name="Song W."/>
            <person name="Hou L."/>
            <person name="Xu J."/>
            <person name="Tong Z."/>
            <person name="Xu A."/>
            <person name="Yuan X."/>
            <person name="Wang W."/>
            <person name="Yang Q."/>
            <person name="Chen L."/>
            <person name="Sun Z."/>
            <person name="Wang K."/>
            <person name="Pan B."/>
            <person name="Chen J."/>
            <person name="Bao Y."/>
            <person name="Liu F."/>
            <person name="Qi X."/>
            <person name="Gang D.R."/>
            <person name="Wen J."/>
            <person name="Li J."/>
        </authorList>
    </citation>
    <scope>NUCLEOTIDE SEQUENCE</scope>
    <source>
        <strain evidence="1">Dzin_1.0</strain>
    </source>
</reference>